<feature type="region of interest" description="Disordered" evidence="2">
    <location>
        <begin position="245"/>
        <end position="268"/>
    </location>
</feature>
<dbReference type="Pfam" id="PF00957">
    <property type="entry name" value="Synaptobrevin"/>
    <property type="match status" value="1"/>
</dbReference>
<feature type="compositionally biased region" description="Gly residues" evidence="2">
    <location>
        <begin position="710"/>
        <end position="723"/>
    </location>
</feature>
<dbReference type="SMART" id="SM00694">
    <property type="entry name" value="DysFC"/>
    <property type="match status" value="2"/>
</dbReference>
<organism evidence="4">
    <name type="scientific">Pyramimonas obovata</name>
    <dbReference type="NCBI Taxonomy" id="1411642"/>
    <lineage>
        <taxon>Eukaryota</taxon>
        <taxon>Viridiplantae</taxon>
        <taxon>Chlorophyta</taxon>
        <taxon>Pyramimonadophyceae</taxon>
        <taxon>Pyramimonadales</taxon>
        <taxon>Pyramimonadaceae</taxon>
        <taxon>Pyramimonas</taxon>
        <taxon>Pyramimonas incertae sedis</taxon>
    </lineage>
</organism>
<name>A0A7S0RX04_9CHLO</name>
<dbReference type="PROSITE" id="PS50892">
    <property type="entry name" value="V_SNARE"/>
    <property type="match status" value="1"/>
</dbReference>
<dbReference type="InterPro" id="IPR006614">
    <property type="entry name" value="Peroxin/Ferlin"/>
</dbReference>
<feature type="region of interest" description="Disordered" evidence="2">
    <location>
        <begin position="704"/>
        <end position="752"/>
    </location>
</feature>
<sequence>MELMFGFDSYKLKEDENPSGSPSRRPNFSDAVPTTGLPTGLTLRFIKQEQVNENERYVPVIGWTSGALLPTERDHLSGGNGNPLLKESLKEHLHLKGDKAEGDNADDRGLPEDGRWRWCTGWKLLLDPDCDIDGWQYATTWPSGSEQWNPEPESTNIVRRRRWIRWREWMGARRSADGGPVEAESRADRTGAVLAVLKADLDMVATVEQRCVMEAGGCETFKEAYDLLANAVLVERIVDAPKSPMPLQTAAGGDASKASPASTLEWQTKHVQEEASRVQTKEISPSSASASPSLADIRADAMVVQEEVQEEAKEFHHIEHAEVAGNTLNEEEEEAYGCLNLGCVAVPDLSAAFGDQQIEQAERHKYTFVKREQVSQNERWAPVFGWTPKSLLPTERGPFSGGAPHAKASLKHWLSDSKQKKGEHVDHAPGAPRWEWCSEWTLIRDANCDEDGWQYATGWPKGKAIWAPKQGRGHLVRRRRWVRWSEWVGGGGTEHRNQLSVGYGMDSVKAMGASHALAVLKANNGLEATVDQQQVLKAGLCQSAEEAKDLLTSAMFVLRAEVGEDPTELYSALWAAEAAAATVPSEEASEGENVEALLDEVEGMMLEIDADSLLEPPSTPRDSQEAVVKQAVTARQEHSVPVVNKQEGRVAAVEEVDVQRTRTSTPEQTMDLSQRDLLLEGASSAAQRQAAAASTADRIRAKYGRPARGEGAGSSGAGSGGAAGEVLSSMHDNQNKLSERGEKLSDIQDKSAQLESDADGFLELAKKLANNQKEKSWGFW</sequence>
<accession>A0A7S0RX04</accession>
<proteinExistence type="predicted"/>
<keyword evidence="1" id="KW-0175">Coiled coil</keyword>
<dbReference type="SUPFAM" id="SSF58038">
    <property type="entry name" value="SNARE fusion complex"/>
    <property type="match status" value="1"/>
</dbReference>
<evidence type="ECO:0000313" key="4">
    <source>
        <dbReference type="EMBL" id="CAD8689684.1"/>
    </source>
</evidence>
<dbReference type="EMBL" id="HBFA01038440">
    <property type="protein sequence ID" value="CAD8689684.1"/>
    <property type="molecule type" value="Transcribed_RNA"/>
</dbReference>
<feature type="domain" description="V-SNARE coiled-coil homology" evidence="3">
    <location>
        <begin position="715"/>
        <end position="775"/>
    </location>
</feature>
<dbReference type="CDD" id="cd15873">
    <property type="entry name" value="R-SNARE_STXBP5_6"/>
    <property type="match status" value="1"/>
</dbReference>
<dbReference type="AlphaFoldDB" id="A0A7S0RX04"/>
<dbReference type="Gene3D" id="1.20.5.110">
    <property type="match status" value="1"/>
</dbReference>
<evidence type="ECO:0000256" key="2">
    <source>
        <dbReference type="SAM" id="MobiDB-lite"/>
    </source>
</evidence>
<evidence type="ECO:0000256" key="1">
    <source>
        <dbReference type="PROSITE-ProRule" id="PRU00290"/>
    </source>
</evidence>
<evidence type="ECO:0000259" key="3">
    <source>
        <dbReference type="PROSITE" id="PS50892"/>
    </source>
</evidence>
<gene>
    <name evidence="4" type="ORF">POBO1169_LOCUS19232</name>
</gene>
<dbReference type="InterPro" id="IPR042855">
    <property type="entry name" value="V_SNARE_CC"/>
</dbReference>
<reference evidence="4" key="1">
    <citation type="submission" date="2021-01" db="EMBL/GenBank/DDBJ databases">
        <authorList>
            <person name="Corre E."/>
            <person name="Pelletier E."/>
            <person name="Niang G."/>
            <person name="Scheremetjew M."/>
            <person name="Finn R."/>
            <person name="Kale V."/>
            <person name="Holt S."/>
            <person name="Cochrane G."/>
            <person name="Meng A."/>
            <person name="Brown T."/>
            <person name="Cohen L."/>
        </authorList>
    </citation>
    <scope>NUCLEOTIDE SEQUENCE</scope>
    <source>
        <strain evidence="4">CCMP722</strain>
    </source>
</reference>
<dbReference type="GO" id="GO:0016020">
    <property type="term" value="C:membrane"/>
    <property type="evidence" value="ECO:0007669"/>
    <property type="project" value="InterPro"/>
</dbReference>
<protein>
    <recommendedName>
        <fullName evidence="3">V-SNARE coiled-coil homology domain-containing protein</fullName>
    </recommendedName>
</protein>
<feature type="region of interest" description="Disordered" evidence="2">
    <location>
        <begin position="12"/>
        <end position="35"/>
    </location>
</feature>
<feature type="compositionally biased region" description="Basic and acidic residues" evidence="2">
    <location>
        <begin position="733"/>
        <end position="749"/>
    </location>
</feature>